<evidence type="ECO:0000313" key="9">
    <source>
        <dbReference type="EMBL" id="VBB40969.1"/>
    </source>
</evidence>
<feature type="domain" description="ABC transmembrane type-1" evidence="8">
    <location>
        <begin position="1"/>
        <end position="115"/>
    </location>
</feature>
<dbReference type="InterPro" id="IPR035906">
    <property type="entry name" value="MetI-like_sf"/>
</dbReference>
<dbReference type="SUPFAM" id="SSF161098">
    <property type="entry name" value="MetI-like"/>
    <property type="match status" value="1"/>
</dbReference>
<dbReference type="PANTHER" id="PTHR32243:SF18">
    <property type="entry name" value="INNER MEMBRANE ABC TRANSPORTER PERMEASE PROTEIN YCJP"/>
    <property type="match status" value="1"/>
</dbReference>
<feature type="transmembrane region" description="Helical" evidence="7">
    <location>
        <begin position="40"/>
        <end position="64"/>
    </location>
</feature>
<evidence type="ECO:0000256" key="5">
    <source>
        <dbReference type="ARBA" id="ARBA00022989"/>
    </source>
</evidence>
<gene>
    <name evidence="9" type="ORF">TRIP_E50001</name>
</gene>
<dbReference type="GO" id="GO:0055085">
    <property type="term" value="P:transmembrane transport"/>
    <property type="evidence" value="ECO:0007669"/>
    <property type="project" value="InterPro"/>
</dbReference>
<dbReference type="PROSITE" id="PS50928">
    <property type="entry name" value="ABC_TM1"/>
    <property type="match status" value="1"/>
</dbReference>
<comment type="similarity">
    <text evidence="7">Belongs to the binding-protein-dependent transport system permease family.</text>
</comment>
<keyword evidence="2 7" id="KW-0813">Transport</keyword>
<evidence type="ECO:0000256" key="4">
    <source>
        <dbReference type="ARBA" id="ARBA00022692"/>
    </source>
</evidence>
<dbReference type="CDD" id="cd06261">
    <property type="entry name" value="TM_PBP2"/>
    <property type="match status" value="1"/>
</dbReference>
<dbReference type="InterPro" id="IPR000515">
    <property type="entry name" value="MetI-like"/>
</dbReference>
<comment type="subcellular location">
    <subcellularLocation>
        <location evidence="1 7">Cell membrane</location>
        <topology evidence="1 7">Multi-pass membrane protein</topology>
    </subcellularLocation>
</comment>
<dbReference type="GO" id="GO:0005886">
    <property type="term" value="C:plasma membrane"/>
    <property type="evidence" value="ECO:0007669"/>
    <property type="project" value="UniProtKB-SubCell"/>
</dbReference>
<feature type="transmembrane region" description="Helical" evidence="7">
    <location>
        <begin position="96"/>
        <end position="115"/>
    </location>
</feature>
<evidence type="ECO:0000256" key="2">
    <source>
        <dbReference type="ARBA" id="ARBA00022448"/>
    </source>
</evidence>
<keyword evidence="5 7" id="KW-1133">Transmembrane helix</keyword>
<evidence type="ECO:0000256" key="7">
    <source>
        <dbReference type="RuleBase" id="RU363032"/>
    </source>
</evidence>
<keyword evidence="6 7" id="KW-0472">Membrane</keyword>
<name>A0A652ZYX1_9SPIR</name>
<dbReference type="PANTHER" id="PTHR32243">
    <property type="entry name" value="MALTOSE TRANSPORT SYSTEM PERMEASE-RELATED"/>
    <property type="match status" value="1"/>
</dbReference>
<proteinExistence type="inferred from homology"/>
<dbReference type="EMBL" id="UPXP01000034">
    <property type="protein sequence ID" value="VBB40969.1"/>
    <property type="molecule type" value="Genomic_DNA"/>
</dbReference>
<dbReference type="InterPro" id="IPR050901">
    <property type="entry name" value="BP-dep_ABC_trans_perm"/>
</dbReference>
<evidence type="ECO:0000256" key="1">
    <source>
        <dbReference type="ARBA" id="ARBA00004651"/>
    </source>
</evidence>
<organism evidence="9">
    <name type="scientific">uncultured Spirochaetota bacterium</name>
    <dbReference type="NCBI Taxonomy" id="460511"/>
    <lineage>
        <taxon>Bacteria</taxon>
        <taxon>Pseudomonadati</taxon>
        <taxon>Spirochaetota</taxon>
        <taxon>environmental samples</taxon>
    </lineage>
</organism>
<dbReference type="AlphaFoldDB" id="A0A652ZYX1"/>
<keyword evidence="4 7" id="KW-0812">Transmembrane</keyword>
<evidence type="ECO:0000256" key="3">
    <source>
        <dbReference type="ARBA" id="ARBA00022475"/>
    </source>
</evidence>
<accession>A0A652ZYX1</accession>
<reference evidence="9" key="1">
    <citation type="submission" date="2018-07" db="EMBL/GenBank/DDBJ databases">
        <authorList>
            <consortium name="Genoscope - CEA"/>
            <person name="William W."/>
        </authorList>
    </citation>
    <scope>NUCLEOTIDE SEQUENCE</scope>
    <source>
        <strain evidence="9">IK1</strain>
    </source>
</reference>
<dbReference type="Gene3D" id="1.10.3720.10">
    <property type="entry name" value="MetI-like"/>
    <property type="match status" value="1"/>
</dbReference>
<sequence length="128" mass="13807">MYSVPNIALTAWITSSIFKGISVELEEAAMVFGATRLRTLLTITFPLAFPAIVASSLYAFLAAWNDSISALIMTNDNPTLALLVYRTVGSSTIPNLPAAGAVVLLIPSLIFTFIIKNYINQLWGKVAL</sequence>
<keyword evidence="3" id="KW-1003">Cell membrane</keyword>
<dbReference type="Pfam" id="PF00528">
    <property type="entry name" value="BPD_transp_1"/>
    <property type="match status" value="1"/>
</dbReference>
<protein>
    <submittedName>
        <fullName evidence="9">ABC transporter permease</fullName>
    </submittedName>
</protein>
<evidence type="ECO:0000259" key="8">
    <source>
        <dbReference type="PROSITE" id="PS50928"/>
    </source>
</evidence>
<evidence type="ECO:0000256" key="6">
    <source>
        <dbReference type="ARBA" id="ARBA00023136"/>
    </source>
</evidence>